<proteinExistence type="predicted"/>
<feature type="repeat" description="ANK" evidence="3">
    <location>
        <begin position="491"/>
        <end position="523"/>
    </location>
</feature>
<dbReference type="SMART" id="SM00248">
    <property type="entry name" value="ANK"/>
    <property type="match status" value="12"/>
</dbReference>
<dbReference type="AlphaFoldDB" id="C5FPW8"/>
<gene>
    <name evidence="4" type="ORF">MCYG_04740</name>
</gene>
<keyword evidence="1" id="KW-0677">Repeat</keyword>
<keyword evidence="2 3" id="KW-0040">ANK repeat</keyword>
<feature type="repeat" description="ANK" evidence="3">
    <location>
        <begin position="241"/>
        <end position="274"/>
    </location>
</feature>
<dbReference type="OMA" id="PWGHRLR"/>
<dbReference type="OrthoDB" id="4204812at2759"/>
<feature type="repeat" description="ANK" evidence="3">
    <location>
        <begin position="355"/>
        <end position="387"/>
    </location>
</feature>
<protein>
    <submittedName>
        <fullName evidence="4">Ankyrin</fullName>
    </submittedName>
</protein>
<dbReference type="HOGENOM" id="CLU_013002_0_0_1"/>
<organism evidence="4 5">
    <name type="scientific">Arthroderma otae (strain ATCC MYA-4605 / CBS 113480)</name>
    <name type="common">Microsporum canis</name>
    <dbReference type="NCBI Taxonomy" id="554155"/>
    <lineage>
        <taxon>Eukaryota</taxon>
        <taxon>Fungi</taxon>
        <taxon>Dikarya</taxon>
        <taxon>Ascomycota</taxon>
        <taxon>Pezizomycotina</taxon>
        <taxon>Eurotiomycetes</taxon>
        <taxon>Eurotiomycetidae</taxon>
        <taxon>Onygenales</taxon>
        <taxon>Arthrodermataceae</taxon>
        <taxon>Microsporum</taxon>
    </lineage>
</organism>
<sequence length="593" mass="64788">MANFSRDNTLQNPELALHLAAHKNDIIKLRALISENCDLERGSSYGTALHVAITSDQPDAVRILLDAGADSEKPPDCSSYECENSLVLAAIWGKRAIVKILWDHGVAHDLPSVHKPSLDHLSNQRKSAKIRLSALSQAALQGFDGIVSDLCAWRAMDADEMDAALFLGAVRWEDDVIQALLQGGKVTQDGLDEALLRAASHRIMLTERGLAAVDMRPQKQGRVIELLLDAGARINIQQPVSGNTALHISASSPDTVGAVRVLLERGADVHIRNKKGETAIAGAMVKQRRPPYKQPREIYNTDAIMMLLQHGASVFVTDNFGQTPMHILAYYGTYSLFQRCLDYHSNPNIFVTTLYGETLLHRAANGNQVEIVERLLADGACINETSSSGWTALIFALSEKLGGVEMLQVVNLLLDHGAKATDTTEEGWTALHRVADVSDRYHEGVTALIDRLISLGADTEARAVVPGNIDKYRPVGYHLKLSLQEQPPIASEQTPLHWAASNGSVTVVEALLRHGANPVARDSTNSTPALCAAYAQPVYGREYSIAKRQQVIKLLLTHGAGYEDEDANGRGVYGWAAVNGLPLWWPECRRRKV</sequence>
<reference evidence="5" key="1">
    <citation type="journal article" date="2012" name="MBio">
        <title>Comparative genome analysis of Trichophyton rubrum and related dermatophytes reveals candidate genes involved in infection.</title>
        <authorList>
            <person name="Martinez D.A."/>
            <person name="Oliver B.G."/>
            <person name="Graeser Y."/>
            <person name="Goldberg J.M."/>
            <person name="Li W."/>
            <person name="Martinez-Rossi N.M."/>
            <person name="Monod M."/>
            <person name="Shelest E."/>
            <person name="Barton R.C."/>
            <person name="Birch E."/>
            <person name="Brakhage A.A."/>
            <person name="Chen Z."/>
            <person name="Gurr S.J."/>
            <person name="Heiman D."/>
            <person name="Heitman J."/>
            <person name="Kosti I."/>
            <person name="Rossi A."/>
            <person name="Saif S."/>
            <person name="Samalova M."/>
            <person name="Saunders C.W."/>
            <person name="Shea T."/>
            <person name="Summerbell R.C."/>
            <person name="Xu J."/>
            <person name="Young S."/>
            <person name="Zeng Q."/>
            <person name="Birren B.W."/>
            <person name="Cuomo C.A."/>
            <person name="White T.C."/>
        </authorList>
    </citation>
    <scope>NUCLEOTIDE SEQUENCE [LARGE SCALE GENOMIC DNA]</scope>
    <source>
        <strain evidence="5">ATCC MYA-4605 / CBS 113480</strain>
    </source>
</reference>
<evidence type="ECO:0000313" key="4">
    <source>
        <dbReference type="EMBL" id="EEQ31921.1"/>
    </source>
</evidence>
<dbReference type="PROSITE" id="PS50088">
    <property type="entry name" value="ANK_REPEAT"/>
    <property type="match status" value="4"/>
</dbReference>
<dbReference type="STRING" id="554155.C5FPW8"/>
<keyword evidence="5" id="KW-1185">Reference proteome</keyword>
<evidence type="ECO:0000256" key="2">
    <source>
        <dbReference type="ARBA" id="ARBA00023043"/>
    </source>
</evidence>
<dbReference type="eggNOG" id="KOG4177">
    <property type="taxonomic scope" value="Eukaryota"/>
</dbReference>
<dbReference type="InterPro" id="IPR036770">
    <property type="entry name" value="Ankyrin_rpt-contain_sf"/>
</dbReference>
<dbReference type="PANTHER" id="PTHR24178">
    <property type="entry name" value="MOLTING PROTEIN MLT-4"/>
    <property type="match status" value="1"/>
</dbReference>
<dbReference type="VEuPathDB" id="FungiDB:MCYG_04740"/>
<dbReference type="PROSITE" id="PS50297">
    <property type="entry name" value="ANK_REP_REGION"/>
    <property type="match status" value="4"/>
</dbReference>
<dbReference type="EMBL" id="DS995704">
    <property type="protein sequence ID" value="EEQ31921.1"/>
    <property type="molecule type" value="Genomic_DNA"/>
</dbReference>
<dbReference type="InterPro" id="IPR002110">
    <property type="entry name" value="Ankyrin_rpt"/>
</dbReference>
<evidence type="ECO:0000313" key="5">
    <source>
        <dbReference type="Proteomes" id="UP000002035"/>
    </source>
</evidence>
<dbReference type="SUPFAM" id="SSF48403">
    <property type="entry name" value="Ankyrin repeat"/>
    <property type="match status" value="2"/>
</dbReference>
<dbReference type="Pfam" id="PF00023">
    <property type="entry name" value="Ank"/>
    <property type="match status" value="2"/>
</dbReference>
<dbReference type="Gene3D" id="1.25.40.20">
    <property type="entry name" value="Ankyrin repeat-containing domain"/>
    <property type="match status" value="4"/>
</dbReference>
<dbReference type="Proteomes" id="UP000002035">
    <property type="component" value="Unassembled WGS sequence"/>
</dbReference>
<dbReference type="Pfam" id="PF12796">
    <property type="entry name" value="Ank_2"/>
    <property type="match status" value="2"/>
</dbReference>
<name>C5FPW8_ARTOC</name>
<accession>C5FPW8</accession>
<evidence type="ECO:0000256" key="1">
    <source>
        <dbReference type="ARBA" id="ARBA00022737"/>
    </source>
</evidence>
<feature type="repeat" description="ANK" evidence="3">
    <location>
        <begin position="44"/>
        <end position="76"/>
    </location>
</feature>
<evidence type="ECO:0000256" key="3">
    <source>
        <dbReference type="PROSITE-ProRule" id="PRU00023"/>
    </source>
</evidence>
<dbReference type="RefSeq" id="XP_002847003.1">
    <property type="nucleotide sequence ID" value="XM_002846957.1"/>
</dbReference>
<dbReference type="PANTHER" id="PTHR24178:SF41">
    <property type="entry name" value="ANKYRIN-2 ISOFORM X1"/>
    <property type="match status" value="1"/>
</dbReference>
<dbReference type="GeneID" id="9230119"/>